<sequence length="151" mass="15481">MRRAILAVLLGFLIMAAPAAAEKPLAPVGQITFEATSLGVGATMSWGKGWLTFKGKSYPILVQGLGVVGLGLSQVKAKGTVYNLKKPSDIIGDYAEAGAGIALVGGVKGFLAKSQKGVVLDLTAEQTGVSFNLGGGAFTITMPQPRHKPKG</sequence>
<name>A0A7V6DQ66_9BACT</name>
<organism evidence="2">
    <name type="scientific">Desulfobacca acetoxidans</name>
    <dbReference type="NCBI Taxonomy" id="60893"/>
    <lineage>
        <taxon>Bacteria</taxon>
        <taxon>Pseudomonadati</taxon>
        <taxon>Thermodesulfobacteriota</taxon>
        <taxon>Desulfobaccia</taxon>
        <taxon>Desulfobaccales</taxon>
        <taxon>Desulfobaccaceae</taxon>
        <taxon>Desulfobacca</taxon>
    </lineage>
</organism>
<proteinExistence type="predicted"/>
<reference evidence="2" key="1">
    <citation type="journal article" date="2020" name="mSystems">
        <title>Genome- and Community-Level Interaction Insights into Carbon Utilization and Element Cycling Functions of Hydrothermarchaeota in Hydrothermal Sediment.</title>
        <authorList>
            <person name="Zhou Z."/>
            <person name="Liu Y."/>
            <person name="Xu W."/>
            <person name="Pan J."/>
            <person name="Luo Z.H."/>
            <person name="Li M."/>
        </authorList>
    </citation>
    <scope>NUCLEOTIDE SEQUENCE [LARGE SCALE GENOMIC DNA]</scope>
    <source>
        <strain evidence="2">SpSt-767</strain>
    </source>
</reference>
<evidence type="ECO:0000256" key="1">
    <source>
        <dbReference type="SAM" id="SignalP"/>
    </source>
</evidence>
<protein>
    <recommendedName>
        <fullName evidence="3">DUF1134 domain-containing protein</fullName>
    </recommendedName>
</protein>
<accession>A0A7V6DQ66</accession>
<gene>
    <name evidence="2" type="ORF">ENV52_09880</name>
</gene>
<dbReference type="EMBL" id="DTGR01000159">
    <property type="protein sequence ID" value="HHS29993.1"/>
    <property type="molecule type" value="Genomic_DNA"/>
</dbReference>
<feature type="signal peptide" evidence="1">
    <location>
        <begin position="1"/>
        <end position="21"/>
    </location>
</feature>
<keyword evidence="1" id="KW-0732">Signal</keyword>
<feature type="chain" id="PRO_5031143713" description="DUF1134 domain-containing protein" evidence="1">
    <location>
        <begin position="22"/>
        <end position="151"/>
    </location>
</feature>
<evidence type="ECO:0008006" key="3">
    <source>
        <dbReference type="Google" id="ProtNLM"/>
    </source>
</evidence>
<comment type="caution">
    <text evidence="2">The sequence shown here is derived from an EMBL/GenBank/DDBJ whole genome shotgun (WGS) entry which is preliminary data.</text>
</comment>
<evidence type="ECO:0000313" key="2">
    <source>
        <dbReference type="EMBL" id="HHS29993.1"/>
    </source>
</evidence>
<dbReference type="AlphaFoldDB" id="A0A7V6DQ66"/>